<name>A0A420YL38_9PEZI</name>
<dbReference type="PANTHER" id="PTHR17630:SF105">
    <property type="entry name" value="DIENELACTONE HYDROLASE FAMILY PROTEIN (AFU_ORTHOLOGUE AFUA_4G08790)"/>
    <property type="match status" value="1"/>
</dbReference>
<accession>A0A420YL38</accession>
<dbReference type="EMBL" id="QVQW01000004">
    <property type="protein sequence ID" value="RKU48571.1"/>
    <property type="molecule type" value="Genomic_DNA"/>
</dbReference>
<sequence length="275" mass="29992">MSCPDCFKGSTHEGQPRGKVIELHGLQTYVSEPSNDKSVRGIIVIIPDAFGWEFVNNRILADHYADKGGFRVYLPEFMGGHAAPVWMMDTFKAISTGGILSKLYNAPSAIYGMVPFVYYNRPGRSYPVVKSFFHALRKAEGADLPVGAAGFCWGGKHTVLLAADEELVDGKRLLDAGFTGHPSMLSVPADVEAMTLPVSFALAENDMAVSIQQAEQIKQIVEGKPEAQRGEAVMYKGCGHGFCIRADATKDDVAKQAAEAEDQCIRWFNKHFGLS</sequence>
<organism evidence="2 3">
    <name type="scientific">Coniochaeta pulveracea</name>
    <dbReference type="NCBI Taxonomy" id="177199"/>
    <lineage>
        <taxon>Eukaryota</taxon>
        <taxon>Fungi</taxon>
        <taxon>Dikarya</taxon>
        <taxon>Ascomycota</taxon>
        <taxon>Pezizomycotina</taxon>
        <taxon>Sordariomycetes</taxon>
        <taxon>Sordariomycetidae</taxon>
        <taxon>Coniochaetales</taxon>
        <taxon>Coniochaetaceae</taxon>
        <taxon>Coniochaeta</taxon>
    </lineage>
</organism>
<dbReference type="Pfam" id="PF01738">
    <property type="entry name" value="DLH"/>
    <property type="match status" value="1"/>
</dbReference>
<reference evidence="2 3" key="1">
    <citation type="submission" date="2018-08" db="EMBL/GenBank/DDBJ databases">
        <title>Draft genome of the lignicolous fungus Coniochaeta pulveracea.</title>
        <authorList>
            <person name="Borstlap C.J."/>
            <person name="De Witt R.N."/>
            <person name="Botha A."/>
            <person name="Volschenk H."/>
        </authorList>
    </citation>
    <scope>NUCLEOTIDE SEQUENCE [LARGE SCALE GENOMIC DNA]</scope>
    <source>
        <strain evidence="2 3">CAB683</strain>
    </source>
</reference>
<keyword evidence="3" id="KW-1185">Reference proteome</keyword>
<gene>
    <name evidence="2" type="ORF">DL546_008198</name>
</gene>
<dbReference type="Gene3D" id="3.40.50.1820">
    <property type="entry name" value="alpha/beta hydrolase"/>
    <property type="match status" value="1"/>
</dbReference>
<dbReference type="PANTHER" id="PTHR17630">
    <property type="entry name" value="DIENELACTONE HYDROLASE"/>
    <property type="match status" value="1"/>
</dbReference>
<dbReference type="InterPro" id="IPR002925">
    <property type="entry name" value="Dienelactn_hydro"/>
</dbReference>
<feature type="domain" description="Dienelactone hydrolase" evidence="1">
    <location>
        <begin position="27"/>
        <end position="271"/>
    </location>
</feature>
<dbReference type="GO" id="GO:0016787">
    <property type="term" value="F:hydrolase activity"/>
    <property type="evidence" value="ECO:0007669"/>
    <property type="project" value="InterPro"/>
</dbReference>
<evidence type="ECO:0000259" key="1">
    <source>
        <dbReference type="Pfam" id="PF01738"/>
    </source>
</evidence>
<dbReference type="InterPro" id="IPR029058">
    <property type="entry name" value="AB_hydrolase_fold"/>
</dbReference>
<dbReference type="SUPFAM" id="SSF53474">
    <property type="entry name" value="alpha/beta-Hydrolases"/>
    <property type="match status" value="1"/>
</dbReference>
<comment type="caution">
    <text evidence="2">The sequence shown here is derived from an EMBL/GenBank/DDBJ whole genome shotgun (WGS) entry which is preliminary data.</text>
</comment>
<evidence type="ECO:0000313" key="2">
    <source>
        <dbReference type="EMBL" id="RKU48571.1"/>
    </source>
</evidence>
<dbReference type="AlphaFoldDB" id="A0A420YL38"/>
<proteinExistence type="predicted"/>
<dbReference type="Proteomes" id="UP000275385">
    <property type="component" value="Unassembled WGS sequence"/>
</dbReference>
<protein>
    <recommendedName>
        <fullName evidence="1">Dienelactone hydrolase domain-containing protein</fullName>
    </recommendedName>
</protein>
<dbReference type="STRING" id="177199.A0A420YL38"/>
<dbReference type="OrthoDB" id="17560at2759"/>
<evidence type="ECO:0000313" key="3">
    <source>
        <dbReference type="Proteomes" id="UP000275385"/>
    </source>
</evidence>